<dbReference type="InterPro" id="IPR057670">
    <property type="entry name" value="SH3_retrovirus"/>
</dbReference>
<dbReference type="SUPFAM" id="SSF53098">
    <property type="entry name" value="Ribonuclease H-like"/>
    <property type="match status" value="1"/>
</dbReference>
<evidence type="ECO:0000259" key="1">
    <source>
        <dbReference type="PROSITE" id="PS50994"/>
    </source>
</evidence>
<dbReference type="PANTHER" id="PTHR42648">
    <property type="entry name" value="TRANSPOSASE, PUTATIVE-RELATED"/>
    <property type="match status" value="1"/>
</dbReference>
<dbReference type="EMBL" id="JAGYWB010000016">
    <property type="protein sequence ID" value="KAI0495886.1"/>
    <property type="molecule type" value="Genomic_DNA"/>
</dbReference>
<evidence type="ECO:0000313" key="3">
    <source>
        <dbReference type="Proteomes" id="UP000829196"/>
    </source>
</evidence>
<protein>
    <recommendedName>
        <fullName evidence="1">Integrase catalytic domain-containing protein</fullName>
    </recommendedName>
</protein>
<dbReference type="Proteomes" id="UP000829196">
    <property type="component" value="Unassembled WGS sequence"/>
</dbReference>
<accession>A0A8T3AH60</accession>
<dbReference type="InterPro" id="IPR039537">
    <property type="entry name" value="Retrotran_Ty1/copia-like"/>
</dbReference>
<name>A0A8T3AH60_DENNO</name>
<dbReference type="OrthoDB" id="786856at2759"/>
<dbReference type="InterPro" id="IPR036397">
    <property type="entry name" value="RNaseH_sf"/>
</dbReference>
<dbReference type="AlphaFoldDB" id="A0A8T3AH60"/>
<sequence>MPHLNSSDPTEAANSAAHSSNFFLSSHGITHQTNYPHTPEQNGIVERKHRHLLDLTRTLLYASNLPKHFWTEAVTTANYLINRLPSKALSKQIPYQILHGTAPTYDHLRTFRCLCYPWLRPYAIDKLSPRSQPSVFLGYSSQKRI</sequence>
<dbReference type="InterPro" id="IPR012337">
    <property type="entry name" value="RNaseH-like_sf"/>
</dbReference>
<keyword evidence="3" id="KW-1185">Reference proteome</keyword>
<dbReference type="GO" id="GO:0015074">
    <property type="term" value="P:DNA integration"/>
    <property type="evidence" value="ECO:0007669"/>
    <property type="project" value="InterPro"/>
</dbReference>
<reference evidence="2" key="1">
    <citation type="journal article" date="2022" name="Front. Genet.">
        <title>Chromosome-Scale Assembly of the Dendrobium nobile Genome Provides Insights Into the Molecular Mechanism of the Biosynthesis of the Medicinal Active Ingredient of Dendrobium.</title>
        <authorList>
            <person name="Xu Q."/>
            <person name="Niu S.-C."/>
            <person name="Li K.-L."/>
            <person name="Zheng P.-J."/>
            <person name="Zhang X.-J."/>
            <person name="Jia Y."/>
            <person name="Liu Y."/>
            <person name="Niu Y.-X."/>
            <person name="Yu L.-H."/>
            <person name="Chen D.-F."/>
            <person name="Zhang G.-Q."/>
        </authorList>
    </citation>
    <scope>NUCLEOTIDE SEQUENCE</scope>
    <source>
        <tissue evidence="2">Leaf</tissue>
    </source>
</reference>
<dbReference type="GO" id="GO:0003676">
    <property type="term" value="F:nucleic acid binding"/>
    <property type="evidence" value="ECO:0007669"/>
    <property type="project" value="InterPro"/>
</dbReference>
<organism evidence="2 3">
    <name type="scientific">Dendrobium nobile</name>
    <name type="common">Orchid</name>
    <dbReference type="NCBI Taxonomy" id="94219"/>
    <lineage>
        <taxon>Eukaryota</taxon>
        <taxon>Viridiplantae</taxon>
        <taxon>Streptophyta</taxon>
        <taxon>Embryophyta</taxon>
        <taxon>Tracheophyta</taxon>
        <taxon>Spermatophyta</taxon>
        <taxon>Magnoliopsida</taxon>
        <taxon>Liliopsida</taxon>
        <taxon>Asparagales</taxon>
        <taxon>Orchidaceae</taxon>
        <taxon>Epidendroideae</taxon>
        <taxon>Malaxideae</taxon>
        <taxon>Dendrobiinae</taxon>
        <taxon>Dendrobium</taxon>
    </lineage>
</organism>
<dbReference type="Pfam" id="PF25597">
    <property type="entry name" value="SH3_retrovirus"/>
    <property type="match status" value="1"/>
</dbReference>
<evidence type="ECO:0000313" key="2">
    <source>
        <dbReference type="EMBL" id="KAI0495886.1"/>
    </source>
</evidence>
<gene>
    <name evidence="2" type="ORF">KFK09_022193</name>
</gene>
<dbReference type="Gene3D" id="3.30.420.10">
    <property type="entry name" value="Ribonuclease H-like superfamily/Ribonuclease H"/>
    <property type="match status" value="1"/>
</dbReference>
<proteinExistence type="predicted"/>
<feature type="domain" description="Integrase catalytic" evidence="1">
    <location>
        <begin position="1"/>
        <end position="102"/>
    </location>
</feature>
<comment type="caution">
    <text evidence="2">The sequence shown here is derived from an EMBL/GenBank/DDBJ whole genome shotgun (WGS) entry which is preliminary data.</text>
</comment>
<dbReference type="PANTHER" id="PTHR42648:SF28">
    <property type="entry name" value="TRANSPOSON-ENCODED PROTEIN WITH RIBONUCLEASE H-LIKE AND RETROVIRUS ZINC FINGER-LIKE DOMAINS"/>
    <property type="match status" value="1"/>
</dbReference>
<dbReference type="InterPro" id="IPR001584">
    <property type="entry name" value="Integrase_cat-core"/>
</dbReference>
<dbReference type="PROSITE" id="PS50994">
    <property type="entry name" value="INTEGRASE"/>
    <property type="match status" value="1"/>
</dbReference>